<dbReference type="Gene3D" id="3.40.50.300">
    <property type="entry name" value="P-loop containing nucleotide triphosphate hydrolases"/>
    <property type="match status" value="1"/>
</dbReference>
<comment type="subcellular location">
    <subcellularLocation>
        <location evidence="1">Mitochondrion</location>
    </subcellularLocation>
</comment>
<dbReference type="RefSeq" id="XP_025343932.1">
    <property type="nucleotide sequence ID" value="XM_025486382.1"/>
</dbReference>
<evidence type="ECO:0000256" key="4">
    <source>
        <dbReference type="ARBA" id="ARBA00022980"/>
    </source>
</evidence>
<organism evidence="9 10">
    <name type="scientific">Candidozyma haemuli</name>
    <dbReference type="NCBI Taxonomy" id="45357"/>
    <lineage>
        <taxon>Eukaryota</taxon>
        <taxon>Fungi</taxon>
        <taxon>Dikarya</taxon>
        <taxon>Ascomycota</taxon>
        <taxon>Saccharomycotina</taxon>
        <taxon>Pichiomycetes</taxon>
        <taxon>Metschnikowiaceae</taxon>
        <taxon>Candidozyma</taxon>
    </lineage>
</organism>
<evidence type="ECO:0000256" key="6">
    <source>
        <dbReference type="ARBA" id="ARBA00023274"/>
    </source>
</evidence>
<keyword evidence="3" id="KW-0809">Transit peptide</keyword>
<dbReference type="Pfam" id="PF10236">
    <property type="entry name" value="DAP3"/>
    <property type="match status" value="1"/>
</dbReference>
<evidence type="ECO:0000256" key="7">
    <source>
        <dbReference type="ARBA" id="ARBA00035140"/>
    </source>
</evidence>
<accession>A0A2V1AYS3</accession>
<dbReference type="PANTHER" id="PTHR12810">
    <property type="entry name" value="MITOCHONDRIAL 28S RIBOSOMAL PROTEIN S29"/>
    <property type="match status" value="1"/>
</dbReference>
<keyword evidence="10" id="KW-1185">Reference proteome</keyword>
<evidence type="ECO:0000256" key="1">
    <source>
        <dbReference type="ARBA" id="ARBA00004173"/>
    </source>
</evidence>
<protein>
    <recommendedName>
        <fullName evidence="7">Small ribosomal subunit protein mS29</fullName>
    </recommendedName>
</protein>
<dbReference type="InterPro" id="IPR019368">
    <property type="entry name" value="Ribosomal_mS29"/>
</dbReference>
<proteinExistence type="inferred from homology"/>
<evidence type="ECO:0000313" key="9">
    <source>
        <dbReference type="EMBL" id="PVH22992.1"/>
    </source>
</evidence>
<dbReference type="Proteomes" id="UP000244309">
    <property type="component" value="Unassembled WGS sequence"/>
</dbReference>
<dbReference type="GeneID" id="37008048"/>
<keyword evidence="5" id="KW-0496">Mitochondrion</keyword>
<evidence type="ECO:0000256" key="3">
    <source>
        <dbReference type="ARBA" id="ARBA00022946"/>
    </source>
</evidence>
<feature type="compositionally biased region" description="Basic and acidic residues" evidence="8">
    <location>
        <begin position="35"/>
        <end position="54"/>
    </location>
</feature>
<dbReference type="PIRSF" id="PIRSF036996">
    <property type="entry name" value="RSM23"/>
    <property type="match status" value="1"/>
</dbReference>
<evidence type="ECO:0000256" key="5">
    <source>
        <dbReference type="ARBA" id="ARBA00023128"/>
    </source>
</evidence>
<name>A0A2V1AYS3_9ASCO</name>
<keyword evidence="4" id="KW-0689">Ribosomal protein</keyword>
<evidence type="ECO:0000256" key="2">
    <source>
        <dbReference type="ARBA" id="ARBA00009863"/>
    </source>
</evidence>
<dbReference type="InterPro" id="IPR027417">
    <property type="entry name" value="P-loop_NTPase"/>
</dbReference>
<dbReference type="OrthoDB" id="274828at2759"/>
<dbReference type="GO" id="GO:0003735">
    <property type="term" value="F:structural constituent of ribosome"/>
    <property type="evidence" value="ECO:0007669"/>
    <property type="project" value="TreeGrafter"/>
</dbReference>
<dbReference type="GO" id="GO:0005763">
    <property type="term" value="C:mitochondrial small ribosomal subunit"/>
    <property type="evidence" value="ECO:0007669"/>
    <property type="project" value="InterPro"/>
</dbReference>
<keyword evidence="6" id="KW-0687">Ribonucleoprotein</keyword>
<dbReference type="VEuPathDB" id="FungiDB:CXQ85_002717"/>
<dbReference type="STRING" id="45357.A0A2V1AYS3"/>
<evidence type="ECO:0000256" key="8">
    <source>
        <dbReference type="SAM" id="MobiDB-lite"/>
    </source>
</evidence>
<comment type="caution">
    <text evidence="9">The sequence shown here is derived from an EMBL/GenBank/DDBJ whole genome shotgun (WGS) entry which is preliminary data.</text>
</comment>
<comment type="similarity">
    <text evidence="2">Belongs to the mitochondrion-specific ribosomal protein mS29 family.</text>
</comment>
<dbReference type="GO" id="GO:0032543">
    <property type="term" value="P:mitochondrial translation"/>
    <property type="evidence" value="ECO:0007669"/>
    <property type="project" value="InterPro"/>
</dbReference>
<dbReference type="InterPro" id="IPR017082">
    <property type="entry name" value="Ribosomal_mS29_fun"/>
</dbReference>
<dbReference type="AlphaFoldDB" id="A0A2V1AYS3"/>
<gene>
    <name evidence="9" type="ORF">CXQ85_002717</name>
</gene>
<sequence length="458" mass="51736">MLPARQTWLLQTQVRAFSSHGPAFAKALNVLNKKGRQELREARQSAKKTKTEGKKKSKKGGLTHYRFKDAVNVLRSESNTVPLESLGVTSLDASDLQQGTFEQPISIVSRNTKFVLEDVLNNYEKNTKDNRFFLSGERGVGKSTLLAQAQALALSKFNNDVVLLHFESPENVINGTSDYLFNKEKGIYQQPMFTKRWIGKTRFVNEKIFRKMPLSRDFDVATEKSSFKLKKDTHTVYDFLARSRDFTKASSAFDFLIEQLQFHSKNFPVICTIDNFNGLVSETYTKYRHPDFKPIHVTEFEMGNYLLDLFNGDVSFQKGAVLASLSKSLPNSKSLNVGLGIEEYDPYSKKWECDRVIAERLLKNGATPIVELQNLTSEEARTLVSFYNEAGVLKVRDYPYKEVVTMPEDKTSVESMKLVGALPEVADAEAQLERLINSSFNVSQGNPGHLLKATAFEG</sequence>
<feature type="region of interest" description="Disordered" evidence="8">
    <location>
        <begin position="35"/>
        <end position="61"/>
    </location>
</feature>
<dbReference type="EMBL" id="PKFO01000010">
    <property type="protein sequence ID" value="PVH22992.1"/>
    <property type="molecule type" value="Genomic_DNA"/>
</dbReference>
<evidence type="ECO:0000313" key="10">
    <source>
        <dbReference type="Proteomes" id="UP000244309"/>
    </source>
</evidence>
<dbReference type="PANTHER" id="PTHR12810:SF0">
    <property type="entry name" value="SMALL RIBOSOMAL SUBUNIT PROTEIN MS29"/>
    <property type="match status" value="1"/>
</dbReference>
<reference evidence="9 10" key="1">
    <citation type="submission" date="2017-12" db="EMBL/GenBank/DDBJ databases">
        <title>Genome Sequence of a Multidrug-Resistant Candida haemulonii Isolate from a Patient with Chronic Leg Ulcers in Israel.</title>
        <authorList>
            <person name="Chow N.A."/>
            <person name="Gade L."/>
            <person name="Batra D."/>
            <person name="Rowe L.A."/>
            <person name="Ben-Ami R."/>
            <person name="Loparev V.N."/>
            <person name="Litvintseva A.P."/>
        </authorList>
    </citation>
    <scope>NUCLEOTIDE SEQUENCE [LARGE SCALE GENOMIC DNA]</scope>
    <source>
        <strain evidence="9 10">B11899</strain>
    </source>
</reference>